<name>A0AAN5I7Q7_9BILA</name>
<comment type="caution">
    <text evidence="2">The sequence shown here is derived from an EMBL/GenBank/DDBJ whole genome shotgun (WGS) entry which is preliminary data.</text>
</comment>
<sequence length="110" mass="11985">HSRHDESPKPEAEGEWSEGCRDNGNHSRREKDDSAGKPLEREHVGYGGDEGADCRSTLKHRLLRASEVGSHRSIVPVLVLIDWIGADFSEIVDVHVGKDGSAAECADGQN</sequence>
<proteinExistence type="predicted"/>
<feature type="region of interest" description="Disordered" evidence="1">
    <location>
        <begin position="1"/>
        <end position="52"/>
    </location>
</feature>
<organism evidence="2 3">
    <name type="scientific">Pristionchus mayeri</name>
    <dbReference type="NCBI Taxonomy" id="1317129"/>
    <lineage>
        <taxon>Eukaryota</taxon>
        <taxon>Metazoa</taxon>
        <taxon>Ecdysozoa</taxon>
        <taxon>Nematoda</taxon>
        <taxon>Chromadorea</taxon>
        <taxon>Rhabditida</taxon>
        <taxon>Rhabditina</taxon>
        <taxon>Diplogasteromorpha</taxon>
        <taxon>Diplogasteroidea</taxon>
        <taxon>Neodiplogasteridae</taxon>
        <taxon>Pristionchus</taxon>
    </lineage>
</organism>
<evidence type="ECO:0000313" key="2">
    <source>
        <dbReference type="EMBL" id="GMR55603.1"/>
    </source>
</evidence>
<reference evidence="3" key="1">
    <citation type="submission" date="2022-10" db="EMBL/GenBank/DDBJ databases">
        <title>Genome assembly of Pristionchus species.</title>
        <authorList>
            <person name="Yoshida K."/>
            <person name="Sommer R.J."/>
        </authorList>
    </citation>
    <scope>NUCLEOTIDE SEQUENCE [LARGE SCALE GENOMIC DNA]</scope>
    <source>
        <strain evidence="3">RS5460</strain>
    </source>
</reference>
<feature type="compositionally biased region" description="Basic and acidic residues" evidence="1">
    <location>
        <begin position="1"/>
        <end position="44"/>
    </location>
</feature>
<evidence type="ECO:0000313" key="3">
    <source>
        <dbReference type="Proteomes" id="UP001328107"/>
    </source>
</evidence>
<feature type="non-terminal residue" evidence="2">
    <location>
        <position position="1"/>
    </location>
</feature>
<protein>
    <submittedName>
        <fullName evidence="2">Uncharacterized protein</fullName>
    </submittedName>
</protein>
<dbReference type="Proteomes" id="UP001328107">
    <property type="component" value="Unassembled WGS sequence"/>
</dbReference>
<dbReference type="AlphaFoldDB" id="A0AAN5I7Q7"/>
<evidence type="ECO:0000256" key="1">
    <source>
        <dbReference type="SAM" id="MobiDB-lite"/>
    </source>
</evidence>
<feature type="non-terminal residue" evidence="2">
    <location>
        <position position="110"/>
    </location>
</feature>
<keyword evidence="3" id="KW-1185">Reference proteome</keyword>
<accession>A0AAN5I7Q7</accession>
<gene>
    <name evidence="2" type="ORF">PMAYCL1PPCAC_25798</name>
</gene>
<dbReference type="EMBL" id="BTRK01000005">
    <property type="protein sequence ID" value="GMR55603.1"/>
    <property type="molecule type" value="Genomic_DNA"/>
</dbReference>